<evidence type="ECO:0000256" key="2">
    <source>
        <dbReference type="ARBA" id="ARBA00010973"/>
    </source>
</evidence>
<dbReference type="PANTHER" id="PTHR10587:SF137">
    <property type="entry name" value="4-DEOXY-4-FORMAMIDO-L-ARABINOSE-PHOSPHOUNDECAPRENOL DEFORMYLASE ARND-RELATED"/>
    <property type="match status" value="1"/>
</dbReference>
<evidence type="ECO:0000256" key="3">
    <source>
        <dbReference type="ARBA" id="ARBA00020071"/>
    </source>
</evidence>
<dbReference type="SUPFAM" id="SSF88713">
    <property type="entry name" value="Glycoside hydrolase/deacetylase"/>
    <property type="match status" value="1"/>
</dbReference>
<dbReference type="Proteomes" id="UP000680714">
    <property type="component" value="Unassembled WGS sequence"/>
</dbReference>
<reference evidence="6 7" key="1">
    <citation type="submission" date="2021-04" db="EMBL/GenBank/DDBJ databases">
        <title>Magnetospirillum sulfuroxidans sp. nov., a facultative chemolithoautotrophic sulfur-oxidizing alphaproteobacterium isolated from freshwater sediment and proposals for Paramagetospirillum gen. nov., and Magnetospirillaceae fam. nov.</title>
        <authorList>
            <person name="Koziaeva V."/>
            <person name="Geelhoed J.S."/>
            <person name="Sorokin D.Y."/>
            <person name="Grouzdev D.S."/>
        </authorList>
    </citation>
    <scope>NUCLEOTIDE SEQUENCE [LARGE SCALE GENOMIC DNA]</scope>
    <source>
        <strain evidence="6 7">J10</strain>
    </source>
</reference>
<keyword evidence="7" id="KW-1185">Reference proteome</keyword>
<dbReference type="PROSITE" id="PS51677">
    <property type="entry name" value="NODB"/>
    <property type="match status" value="1"/>
</dbReference>
<name>A0ABS5IHN3_9PROT</name>
<evidence type="ECO:0000313" key="6">
    <source>
        <dbReference type="EMBL" id="MBR9973707.1"/>
    </source>
</evidence>
<evidence type="ECO:0000313" key="7">
    <source>
        <dbReference type="Proteomes" id="UP000680714"/>
    </source>
</evidence>
<dbReference type="EMBL" id="JAGTUF010000029">
    <property type="protein sequence ID" value="MBR9973707.1"/>
    <property type="molecule type" value="Genomic_DNA"/>
</dbReference>
<comment type="caution">
    <text evidence="6">The sequence shown here is derived from an EMBL/GenBank/DDBJ whole genome shotgun (WGS) entry which is preliminary data.</text>
</comment>
<proteinExistence type="inferred from homology"/>
<accession>A0ABS5IHN3</accession>
<dbReference type="PANTHER" id="PTHR10587">
    <property type="entry name" value="GLYCOSYL TRANSFERASE-RELATED"/>
    <property type="match status" value="1"/>
</dbReference>
<evidence type="ECO:0000259" key="5">
    <source>
        <dbReference type="PROSITE" id="PS51677"/>
    </source>
</evidence>
<dbReference type="InterPro" id="IPR002509">
    <property type="entry name" value="NODB_dom"/>
</dbReference>
<dbReference type="Pfam" id="PF01522">
    <property type="entry name" value="Polysacc_deac_1"/>
    <property type="match status" value="1"/>
</dbReference>
<protein>
    <recommendedName>
        <fullName evidence="3">Chitooligosaccharide deacetylase</fullName>
    </recommendedName>
    <alternativeName>
        <fullName evidence="4">Nodulation protein B</fullName>
    </alternativeName>
</protein>
<gene>
    <name evidence="6" type="ORF">KEC16_18430</name>
</gene>
<evidence type="ECO:0000256" key="4">
    <source>
        <dbReference type="ARBA" id="ARBA00032976"/>
    </source>
</evidence>
<organism evidence="6 7">
    <name type="scientific">Magnetospirillum sulfuroxidans</name>
    <dbReference type="NCBI Taxonomy" id="611300"/>
    <lineage>
        <taxon>Bacteria</taxon>
        <taxon>Pseudomonadati</taxon>
        <taxon>Pseudomonadota</taxon>
        <taxon>Alphaproteobacteria</taxon>
        <taxon>Rhodospirillales</taxon>
        <taxon>Rhodospirillaceae</taxon>
        <taxon>Magnetospirillum</taxon>
    </lineage>
</organism>
<feature type="domain" description="NodB homology" evidence="5">
    <location>
        <begin position="80"/>
        <end position="285"/>
    </location>
</feature>
<dbReference type="CDD" id="cd10917">
    <property type="entry name" value="CE4_NodB_like_6s_7s"/>
    <property type="match status" value="1"/>
</dbReference>
<evidence type="ECO:0000256" key="1">
    <source>
        <dbReference type="ARBA" id="ARBA00003236"/>
    </source>
</evidence>
<comment type="similarity">
    <text evidence="2">Belongs to the polysaccharide deacetylase family.</text>
</comment>
<dbReference type="Gene3D" id="3.20.20.370">
    <property type="entry name" value="Glycoside hydrolase/deacetylase"/>
    <property type="match status" value="1"/>
</dbReference>
<comment type="function">
    <text evidence="1">Is involved in generating a small heat-stable compound (Nod), an acylated oligomer of N-acetylglucosamine, that stimulates mitosis in various plant protoplasts.</text>
</comment>
<dbReference type="InterPro" id="IPR011330">
    <property type="entry name" value="Glyco_hydro/deAcase_b/a-brl"/>
</dbReference>
<dbReference type="InterPro" id="IPR050248">
    <property type="entry name" value="Polysacc_deacetylase_ArnD"/>
</dbReference>
<sequence length="302" mass="33945">MGENGGKTAHEISPPRDWLWRRDIPDFHPWRQPRCQGLATPGRTCHHPHRFSGRIKDIFLGISWSLGAWRPVLRHVADARAVAITIDDAPTPETMPAMLDLLDHYRGKATFFMSGCRAVEHDALVADTVHRGHAIYAHGWEHIRLDRAGPDRLIADMEKCEALLTRHRPTPNPYLVRLPYNGGYRNATVHRALQRWQPGCQIAHWGPSTEDHLISTRCQSDADIAPQCAAEVDRILADPRLPGAIILMHDQPINERPGSQFKAAVTVELLRQLLDRLSGAGYACVTIPPAPTAPWWSRYALV</sequence>